<proteinExistence type="predicted"/>
<gene>
    <name evidence="1" type="ORF">BJ999_000722</name>
</gene>
<name>A0A7Y9G615_9ACTN</name>
<dbReference type="SUPFAM" id="SSF159238">
    <property type="entry name" value="SO1590-like"/>
    <property type="match status" value="1"/>
</dbReference>
<dbReference type="InterPro" id="IPR023159">
    <property type="entry name" value="SO1590-like_sf"/>
</dbReference>
<organism evidence="1 2">
    <name type="scientific">Actinomadura citrea</name>
    <dbReference type="NCBI Taxonomy" id="46158"/>
    <lineage>
        <taxon>Bacteria</taxon>
        <taxon>Bacillati</taxon>
        <taxon>Actinomycetota</taxon>
        <taxon>Actinomycetes</taxon>
        <taxon>Streptosporangiales</taxon>
        <taxon>Thermomonosporaceae</taxon>
        <taxon>Actinomadura</taxon>
    </lineage>
</organism>
<comment type="caution">
    <text evidence="1">The sequence shown here is derived from an EMBL/GenBank/DDBJ whole genome shotgun (WGS) entry which is preliminary data.</text>
</comment>
<evidence type="ECO:0000313" key="2">
    <source>
        <dbReference type="Proteomes" id="UP000591272"/>
    </source>
</evidence>
<dbReference type="Gene3D" id="2.40.350.10">
    <property type="entry name" value="SO1590-like"/>
    <property type="match status" value="1"/>
</dbReference>
<accession>A0A7Y9G615</accession>
<dbReference type="EMBL" id="JACCBT010000001">
    <property type="protein sequence ID" value="NYE10426.1"/>
    <property type="molecule type" value="Genomic_DNA"/>
</dbReference>
<dbReference type="RefSeq" id="WP_179831949.1">
    <property type="nucleotide sequence ID" value="NZ_BMRD01000005.1"/>
</dbReference>
<keyword evidence="2" id="KW-1185">Reference proteome</keyword>
<evidence type="ECO:0000313" key="1">
    <source>
        <dbReference type="EMBL" id="NYE10426.1"/>
    </source>
</evidence>
<sequence>MTYQQEQRTVEAKFEITDFDESVYEEPSEGPRMTRVAIRKRYQGVIDGTGVAEVLTTQGGAGGGYVASERIEGTLDGRQGTFVIQHFGLADGEEQSSHGSIVPNSGTGGLAGISGQAMEREFQVLTLTYTL</sequence>
<dbReference type="AlphaFoldDB" id="A0A7Y9G615"/>
<dbReference type="InterPro" id="IPR021607">
    <property type="entry name" value="DUF3224"/>
</dbReference>
<protein>
    <recommendedName>
        <fullName evidence="3">DUF3224 domain-containing protein</fullName>
    </recommendedName>
</protein>
<dbReference type="Pfam" id="PF11528">
    <property type="entry name" value="DUF3224"/>
    <property type="match status" value="1"/>
</dbReference>
<reference evidence="1 2" key="1">
    <citation type="submission" date="2020-07" db="EMBL/GenBank/DDBJ databases">
        <title>Sequencing the genomes of 1000 actinobacteria strains.</title>
        <authorList>
            <person name="Klenk H.-P."/>
        </authorList>
    </citation>
    <scope>NUCLEOTIDE SEQUENCE [LARGE SCALE GENOMIC DNA]</scope>
    <source>
        <strain evidence="1 2">DSM 43461</strain>
    </source>
</reference>
<evidence type="ECO:0008006" key="3">
    <source>
        <dbReference type="Google" id="ProtNLM"/>
    </source>
</evidence>
<dbReference type="Proteomes" id="UP000591272">
    <property type="component" value="Unassembled WGS sequence"/>
</dbReference>